<name>A0A2P2IRC5_RHIMU</name>
<accession>A0A2P2IRC5</accession>
<reference evidence="1" key="1">
    <citation type="submission" date="2018-02" db="EMBL/GenBank/DDBJ databases">
        <title>Rhizophora mucronata_Transcriptome.</title>
        <authorList>
            <person name="Meera S.P."/>
            <person name="Sreeshan A."/>
            <person name="Augustine A."/>
        </authorList>
    </citation>
    <scope>NUCLEOTIDE SEQUENCE</scope>
    <source>
        <tissue evidence="1">Leaf</tissue>
    </source>
</reference>
<sequence length="49" mass="5604">MHAALGAMLRGCERWRKGGIHVKLIPKLMPFSTNVTSYECDIFPHTFLE</sequence>
<dbReference type="EMBL" id="GGEC01003267">
    <property type="protein sequence ID" value="MBW83750.1"/>
    <property type="molecule type" value="Transcribed_RNA"/>
</dbReference>
<protein>
    <submittedName>
        <fullName evidence="1">Uncharacterized protein</fullName>
    </submittedName>
</protein>
<evidence type="ECO:0000313" key="1">
    <source>
        <dbReference type="EMBL" id="MBW83750.1"/>
    </source>
</evidence>
<organism evidence="1">
    <name type="scientific">Rhizophora mucronata</name>
    <name type="common">Asiatic mangrove</name>
    <dbReference type="NCBI Taxonomy" id="61149"/>
    <lineage>
        <taxon>Eukaryota</taxon>
        <taxon>Viridiplantae</taxon>
        <taxon>Streptophyta</taxon>
        <taxon>Embryophyta</taxon>
        <taxon>Tracheophyta</taxon>
        <taxon>Spermatophyta</taxon>
        <taxon>Magnoliopsida</taxon>
        <taxon>eudicotyledons</taxon>
        <taxon>Gunneridae</taxon>
        <taxon>Pentapetalae</taxon>
        <taxon>rosids</taxon>
        <taxon>fabids</taxon>
        <taxon>Malpighiales</taxon>
        <taxon>Rhizophoraceae</taxon>
        <taxon>Rhizophora</taxon>
    </lineage>
</organism>
<proteinExistence type="predicted"/>
<dbReference type="AlphaFoldDB" id="A0A2P2IRC5"/>